<evidence type="ECO:0000256" key="1">
    <source>
        <dbReference type="SAM" id="MobiDB-lite"/>
    </source>
</evidence>
<dbReference type="Proteomes" id="UP000028582">
    <property type="component" value="Unassembled WGS sequence"/>
</dbReference>
<comment type="caution">
    <text evidence="2">The sequence shown here is derived from an EMBL/GenBank/DDBJ whole genome shotgun (WGS) entry which is preliminary data.</text>
</comment>
<evidence type="ECO:0000313" key="2">
    <source>
        <dbReference type="EMBL" id="ETO82052.1"/>
    </source>
</evidence>
<feature type="compositionally biased region" description="Basic residues" evidence="1">
    <location>
        <begin position="1"/>
        <end position="19"/>
    </location>
</feature>
<proteinExistence type="predicted"/>
<sequence length="41" mass="4666">MKGRPPKARARLPQRARRIHTLDSKDAQTNSERTSGPIDPR</sequence>
<evidence type="ECO:0000313" key="3">
    <source>
        <dbReference type="Proteomes" id="UP000028582"/>
    </source>
</evidence>
<dbReference type="EMBL" id="ANJA01000757">
    <property type="protein sequence ID" value="ETO82052.1"/>
    <property type="molecule type" value="Genomic_DNA"/>
</dbReference>
<reference evidence="2 3" key="1">
    <citation type="submission" date="2013-11" db="EMBL/GenBank/DDBJ databases">
        <title>The Genome Sequence of Phytophthora parasitica P1976.</title>
        <authorList>
            <consortium name="The Broad Institute Genomics Platform"/>
            <person name="Russ C."/>
            <person name="Tyler B."/>
            <person name="Panabieres F."/>
            <person name="Shan W."/>
            <person name="Tripathy S."/>
            <person name="Grunwald N."/>
            <person name="Machado M."/>
            <person name="Johnson C.S."/>
            <person name="Walker B."/>
            <person name="Young S."/>
            <person name="Zeng Q."/>
            <person name="Gargeya S."/>
            <person name="Fitzgerald M."/>
            <person name="Haas B."/>
            <person name="Abouelleil A."/>
            <person name="Allen A.W."/>
            <person name="Alvarado L."/>
            <person name="Arachchi H.M."/>
            <person name="Berlin A.M."/>
            <person name="Chapman S.B."/>
            <person name="Gainer-Dewar J."/>
            <person name="Goldberg J."/>
            <person name="Griggs A."/>
            <person name="Gujja S."/>
            <person name="Hansen M."/>
            <person name="Howarth C."/>
            <person name="Imamovic A."/>
            <person name="Ireland A."/>
            <person name="Larimer J."/>
            <person name="McCowan C."/>
            <person name="Murphy C."/>
            <person name="Pearson M."/>
            <person name="Poon T.W."/>
            <person name="Priest M."/>
            <person name="Roberts A."/>
            <person name="Saif S."/>
            <person name="Shea T."/>
            <person name="Sisk P."/>
            <person name="Sykes S."/>
            <person name="Wortman J."/>
            <person name="Nusbaum C."/>
            <person name="Birren B."/>
        </authorList>
    </citation>
    <scope>NUCLEOTIDE SEQUENCE [LARGE SCALE GENOMIC DNA]</scope>
    <source>
        <strain evidence="2 3">P1976</strain>
    </source>
</reference>
<dbReference type="AlphaFoldDB" id="A0A081AT41"/>
<gene>
    <name evidence="2" type="ORF">F444_03722</name>
</gene>
<name>A0A081AT41_PHYNI</name>
<protein>
    <submittedName>
        <fullName evidence="2">Uncharacterized protein</fullName>
    </submittedName>
</protein>
<accession>A0A081AT41</accession>
<feature type="region of interest" description="Disordered" evidence="1">
    <location>
        <begin position="1"/>
        <end position="41"/>
    </location>
</feature>
<organism evidence="2 3">
    <name type="scientific">Phytophthora nicotianae P1976</name>
    <dbReference type="NCBI Taxonomy" id="1317066"/>
    <lineage>
        <taxon>Eukaryota</taxon>
        <taxon>Sar</taxon>
        <taxon>Stramenopiles</taxon>
        <taxon>Oomycota</taxon>
        <taxon>Peronosporomycetes</taxon>
        <taxon>Peronosporales</taxon>
        <taxon>Peronosporaceae</taxon>
        <taxon>Phytophthora</taxon>
    </lineage>
</organism>